<comment type="caution">
    <text evidence="2">The sequence shown here is derived from an EMBL/GenBank/DDBJ whole genome shotgun (WGS) entry which is preliminary data.</text>
</comment>
<dbReference type="PROSITE" id="PS50838">
    <property type="entry name" value="MAGE"/>
    <property type="match status" value="1"/>
</dbReference>
<dbReference type="PANTHER" id="PTHR11736:SF14">
    <property type="entry name" value="NSE3 HOMOLOG, SMC5-SMC6 COMPLEX COMPONENT"/>
    <property type="match status" value="1"/>
</dbReference>
<organism evidence="2 3">
    <name type="scientific">Colocasia esculenta</name>
    <name type="common">Wild taro</name>
    <name type="synonym">Arum esculentum</name>
    <dbReference type="NCBI Taxonomy" id="4460"/>
    <lineage>
        <taxon>Eukaryota</taxon>
        <taxon>Viridiplantae</taxon>
        <taxon>Streptophyta</taxon>
        <taxon>Embryophyta</taxon>
        <taxon>Tracheophyta</taxon>
        <taxon>Spermatophyta</taxon>
        <taxon>Magnoliopsida</taxon>
        <taxon>Liliopsida</taxon>
        <taxon>Araceae</taxon>
        <taxon>Aroideae</taxon>
        <taxon>Colocasieae</taxon>
        <taxon>Colocasia</taxon>
    </lineage>
</organism>
<dbReference type="Proteomes" id="UP000652761">
    <property type="component" value="Unassembled WGS sequence"/>
</dbReference>
<sequence length="358" mass="39828">MRGFKWEIGNGREIPNFQKAQNPFGRLLHPFLTSSRLRRDSPLRSSTFTPVFPLRSSVASIGTPLSAAPPPRRWSAIPLCCSTAGTPPSASTAHRCQPPVDISSVAGRLLPASASTAAAGHRMASYDEDSSQIAISEEEKDKLVAEVIRTILFKMHQSSGCPIKRDELTQLITKNYRQRSLPAFIINEARNKLASIFGYEMKELQRCRPSSTKQGRSSQQSVGEIKSYIILSKLPADIYSKFVENKETSHITGFTFAVVSVVHLAGGKISEENLWHHLRRLGLNENDGNHPLFGHLKQALESLVQQRYLQKEKCNDPEGNSFMYELAERALDESFSEKLKDYIAQIASKDAANAEVDD</sequence>
<dbReference type="OrthoDB" id="205198at2759"/>
<dbReference type="AlphaFoldDB" id="A0A843TNY7"/>
<name>A0A843TNY7_COLES</name>
<evidence type="ECO:0000313" key="2">
    <source>
        <dbReference type="EMBL" id="MQL72701.1"/>
    </source>
</evidence>
<evidence type="ECO:0000259" key="1">
    <source>
        <dbReference type="PROSITE" id="PS50838"/>
    </source>
</evidence>
<dbReference type="Gene3D" id="1.10.10.1200">
    <property type="entry name" value="MAGE homology domain, winged helix WH1 motif"/>
    <property type="match status" value="1"/>
</dbReference>
<dbReference type="Gene3D" id="1.10.10.1210">
    <property type="entry name" value="MAGE homology domain, winged helix WH2 motif"/>
    <property type="match status" value="1"/>
</dbReference>
<dbReference type="InterPro" id="IPR041898">
    <property type="entry name" value="MAGE_WH1"/>
</dbReference>
<feature type="domain" description="MAGE" evidence="1">
    <location>
        <begin position="162"/>
        <end position="350"/>
    </location>
</feature>
<evidence type="ECO:0000313" key="3">
    <source>
        <dbReference type="Proteomes" id="UP000652761"/>
    </source>
</evidence>
<dbReference type="InterPro" id="IPR037445">
    <property type="entry name" value="MAGE"/>
</dbReference>
<dbReference type="Pfam" id="PF01454">
    <property type="entry name" value="MAGE"/>
    <property type="match status" value="1"/>
</dbReference>
<keyword evidence="3" id="KW-1185">Reference proteome</keyword>
<accession>A0A843TNY7</accession>
<gene>
    <name evidence="2" type="ORF">Taro_005054</name>
</gene>
<protein>
    <recommendedName>
        <fullName evidence="1">MAGE domain-containing protein</fullName>
    </recommendedName>
</protein>
<dbReference type="PANTHER" id="PTHR11736">
    <property type="entry name" value="MELANOMA-ASSOCIATED ANTIGEN MAGE ANTIGEN"/>
    <property type="match status" value="1"/>
</dbReference>
<proteinExistence type="predicted"/>
<dbReference type="EMBL" id="NMUH01000140">
    <property type="protein sequence ID" value="MQL72701.1"/>
    <property type="molecule type" value="Genomic_DNA"/>
</dbReference>
<dbReference type="InterPro" id="IPR002190">
    <property type="entry name" value="MHD_dom"/>
</dbReference>
<reference evidence="2" key="1">
    <citation type="submission" date="2017-07" db="EMBL/GenBank/DDBJ databases">
        <title>Taro Niue Genome Assembly and Annotation.</title>
        <authorList>
            <person name="Atibalentja N."/>
            <person name="Keating K."/>
            <person name="Fields C.J."/>
        </authorList>
    </citation>
    <scope>NUCLEOTIDE SEQUENCE</scope>
    <source>
        <strain evidence="2">Niue_2</strain>
        <tissue evidence="2">Leaf</tissue>
    </source>
</reference>
<dbReference type="GO" id="GO:0005634">
    <property type="term" value="C:nucleus"/>
    <property type="evidence" value="ECO:0007669"/>
    <property type="project" value="TreeGrafter"/>
</dbReference>
<dbReference type="InterPro" id="IPR041899">
    <property type="entry name" value="MAGE_WH2"/>
</dbReference>
<dbReference type="SMART" id="SM01373">
    <property type="entry name" value="MAGE"/>
    <property type="match status" value="1"/>
</dbReference>